<dbReference type="InterPro" id="IPR001029">
    <property type="entry name" value="Flagellin_N"/>
</dbReference>
<gene>
    <name evidence="2" type="ORF">METZ01_LOCUS52037</name>
</gene>
<protein>
    <recommendedName>
        <fullName evidence="1">Flagellin N-terminal domain-containing protein</fullName>
    </recommendedName>
</protein>
<dbReference type="GO" id="GO:0009288">
    <property type="term" value="C:bacterial-type flagellum"/>
    <property type="evidence" value="ECO:0007669"/>
    <property type="project" value="InterPro"/>
</dbReference>
<dbReference type="InterPro" id="IPR001492">
    <property type="entry name" value="Flagellin"/>
</dbReference>
<dbReference type="PRINTS" id="PR00207">
    <property type="entry name" value="FLAGELLIN"/>
</dbReference>
<dbReference type="PANTHER" id="PTHR42792">
    <property type="entry name" value="FLAGELLIN"/>
    <property type="match status" value="1"/>
</dbReference>
<dbReference type="Pfam" id="PF00669">
    <property type="entry name" value="Flagellin_N"/>
    <property type="match status" value="1"/>
</dbReference>
<sequence>MLSFSPGEYFNKRGIMSINIRTNTGATMRSLSEQGTFRNSMYQHGEEKKERKPTPEPLTDINDILPDQVMKNEKIRLQSAGLQSEISHVEEDMSIVQTVARALTNVENSLLQMNELLVLVSNETEFNSAVRLADQTELEQLIDQINKVADETSYGRHALLDGSHGVRGVATGKYLEFVGMNADSKTSPLSGYQILVTEVATRSELQGIRPLTQAMIDNEESLIFEEGGIGNRFVTQKGLSVSNTFKRLSRWITEREIPLEIIRNSSQFLHFRHLQYGGSHSFGASSTTPGLISPESHRITYANPALDVKGFINSVPSFGHGQFLSAPDDADGIGKLTVRYTGTEVPADNIAGTVSVSQNGFKFQLGNPVSHVEQLSLGSIHAADLGRETENVSGFKSLQEIDIRTGQRVKDSLCVLAKSFEEVTAVKDRVEKVCGKTLKTNLQHLQQEHNNLIISGTNLENSSSAQAFAEITKNIIKENAGRSSMAQAHQNPKTVLTLLK</sequence>
<dbReference type="PANTHER" id="PTHR42792:SF2">
    <property type="entry name" value="FLAGELLIN"/>
    <property type="match status" value="1"/>
</dbReference>
<dbReference type="EMBL" id="UINC01002677">
    <property type="protein sequence ID" value="SUZ99183.1"/>
    <property type="molecule type" value="Genomic_DNA"/>
</dbReference>
<dbReference type="GO" id="GO:0005198">
    <property type="term" value="F:structural molecule activity"/>
    <property type="evidence" value="ECO:0007669"/>
    <property type="project" value="InterPro"/>
</dbReference>
<proteinExistence type="predicted"/>
<feature type="domain" description="Flagellin N-terminal" evidence="1">
    <location>
        <begin position="72"/>
        <end position="163"/>
    </location>
</feature>
<dbReference type="AlphaFoldDB" id="A0A381SDI3"/>
<accession>A0A381SDI3</accession>
<organism evidence="2">
    <name type="scientific">marine metagenome</name>
    <dbReference type="NCBI Taxonomy" id="408172"/>
    <lineage>
        <taxon>unclassified sequences</taxon>
        <taxon>metagenomes</taxon>
        <taxon>ecological metagenomes</taxon>
    </lineage>
</organism>
<evidence type="ECO:0000259" key="1">
    <source>
        <dbReference type="Pfam" id="PF00669"/>
    </source>
</evidence>
<evidence type="ECO:0000313" key="2">
    <source>
        <dbReference type="EMBL" id="SUZ99183.1"/>
    </source>
</evidence>
<dbReference type="SUPFAM" id="SSF64518">
    <property type="entry name" value="Phase 1 flagellin"/>
    <property type="match status" value="1"/>
</dbReference>
<name>A0A381SDI3_9ZZZZ</name>
<reference evidence="2" key="1">
    <citation type="submission" date="2018-05" db="EMBL/GenBank/DDBJ databases">
        <authorList>
            <person name="Lanie J.A."/>
            <person name="Ng W.-L."/>
            <person name="Kazmierczak K.M."/>
            <person name="Andrzejewski T.M."/>
            <person name="Davidsen T.M."/>
            <person name="Wayne K.J."/>
            <person name="Tettelin H."/>
            <person name="Glass J.I."/>
            <person name="Rusch D."/>
            <person name="Podicherti R."/>
            <person name="Tsui H.-C.T."/>
            <person name="Winkler M.E."/>
        </authorList>
    </citation>
    <scope>NUCLEOTIDE SEQUENCE</scope>
</reference>
<dbReference type="Gene3D" id="1.20.1330.10">
    <property type="entry name" value="f41 fragment of flagellin, N-terminal domain"/>
    <property type="match status" value="2"/>
</dbReference>